<sequence>MTKILVLPQDFRSSCMNLLECDLSLVEFVTPIYWSELSEKGIVTSELIQEAESIVELIRDILNKSYADLKRRNIKYSVGDKVFLKVSLWKKALRFGRKGKLSPKYIGPYEIIERVGSTAYRLALPLELQKIQDVFHVFMLRQYHSKSSHVIPMEEIEIQANFPIRKNRRSDLGTGIENDILVSPPISREISRMKFLKGRIVMP</sequence>
<name>A0A5B6V192_9ROSI</name>
<dbReference type="AlphaFoldDB" id="A0A5B6V192"/>
<keyword evidence="3" id="KW-1185">Reference proteome</keyword>
<comment type="caution">
    <text evidence="2">The sequence shown here is derived from an EMBL/GenBank/DDBJ whole genome shotgun (WGS) entry which is preliminary data.</text>
</comment>
<dbReference type="OrthoDB" id="786789at2759"/>
<feature type="domain" description="Tf2-1-like SH3-like" evidence="1">
    <location>
        <begin position="79"/>
        <end position="144"/>
    </location>
</feature>
<proteinExistence type="predicted"/>
<dbReference type="Pfam" id="PF24626">
    <property type="entry name" value="SH3_Tf2-1"/>
    <property type="match status" value="1"/>
</dbReference>
<evidence type="ECO:0000313" key="2">
    <source>
        <dbReference type="EMBL" id="KAA3462905.1"/>
    </source>
</evidence>
<protein>
    <submittedName>
        <fullName evidence="2">DNA/RNA polymerases superfamily protein</fullName>
    </submittedName>
</protein>
<reference evidence="3" key="1">
    <citation type="journal article" date="2019" name="Plant Biotechnol. J.">
        <title>Genome sequencing of the Australian wild diploid species Gossypium australe highlights disease resistance and delayed gland morphogenesis.</title>
        <authorList>
            <person name="Cai Y."/>
            <person name="Cai X."/>
            <person name="Wang Q."/>
            <person name="Wang P."/>
            <person name="Zhang Y."/>
            <person name="Cai C."/>
            <person name="Xu Y."/>
            <person name="Wang K."/>
            <person name="Zhou Z."/>
            <person name="Wang C."/>
            <person name="Geng S."/>
            <person name="Li B."/>
            <person name="Dong Q."/>
            <person name="Hou Y."/>
            <person name="Wang H."/>
            <person name="Ai P."/>
            <person name="Liu Z."/>
            <person name="Yi F."/>
            <person name="Sun M."/>
            <person name="An G."/>
            <person name="Cheng J."/>
            <person name="Zhang Y."/>
            <person name="Shi Q."/>
            <person name="Xie Y."/>
            <person name="Shi X."/>
            <person name="Chang Y."/>
            <person name="Huang F."/>
            <person name="Chen Y."/>
            <person name="Hong S."/>
            <person name="Mi L."/>
            <person name="Sun Q."/>
            <person name="Zhang L."/>
            <person name="Zhou B."/>
            <person name="Peng R."/>
            <person name="Zhang X."/>
            <person name="Liu F."/>
        </authorList>
    </citation>
    <scope>NUCLEOTIDE SEQUENCE [LARGE SCALE GENOMIC DNA]</scope>
    <source>
        <strain evidence="3">cv. PA1801</strain>
    </source>
</reference>
<dbReference type="PANTHER" id="PTHR46148">
    <property type="entry name" value="CHROMO DOMAIN-CONTAINING PROTEIN"/>
    <property type="match status" value="1"/>
</dbReference>
<dbReference type="Proteomes" id="UP000325315">
    <property type="component" value="Unassembled WGS sequence"/>
</dbReference>
<gene>
    <name evidence="2" type="ORF">EPI10_029347</name>
</gene>
<dbReference type="EMBL" id="SMMG02000009">
    <property type="protein sequence ID" value="KAA3462905.1"/>
    <property type="molecule type" value="Genomic_DNA"/>
</dbReference>
<dbReference type="PANTHER" id="PTHR46148:SF44">
    <property type="entry name" value="GAG-POL POLYPROTEIN"/>
    <property type="match status" value="1"/>
</dbReference>
<evidence type="ECO:0000259" key="1">
    <source>
        <dbReference type="Pfam" id="PF24626"/>
    </source>
</evidence>
<evidence type="ECO:0000313" key="3">
    <source>
        <dbReference type="Proteomes" id="UP000325315"/>
    </source>
</evidence>
<accession>A0A5B6V192</accession>
<dbReference type="InterPro" id="IPR056924">
    <property type="entry name" value="SH3_Tf2-1"/>
</dbReference>
<organism evidence="2 3">
    <name type="scientific">Gossypium australe</name>
    <dbReference type="NCBI Taxonomy" id="47621"/>
    <lineage>
        <taxon>Eukaryota</taxon>
        <taxon>Viridiplantae</taxon>
        <taxon>Streptophyta</taxon>
        <taxon>Embryophyta</taxon>
        <taxon>Tracheophyta</taxon>
        <taxon>Spermatophyta</taxon>
        <taxon>Magnoliopsida</taxon>
        <taxon>eudicotyledons</taxon>
        <taxon>Gunneridae</taxon>
        <taxon>Pentapetalae</taxon>
        <taxon>rosids</taxon>
        <taxon>malvids</taxon>
        <taxon>Malvales</taxon>
        <taxon>Malvaceae</taxon>
        <taxon>Malvoideae</taxon>
        <taxon>Gossypium</taxon>
    </lineage>
</organism>